<dbReference type="GO" id="GO:0003735">
    <property type="term" value="F:structural constituent of ribosome"/>
    <property type="evidence" value="ECO:0007669"/>
    <property type="project" value="TreeGrafter"/>
</dbReference>
<dbReference type="InterPro" id="IPR019716">
    <property type="entry name" value="Ribosomal_mL53"/>
</dbReference>
<comment type="similarity">
    <text evidence="2">Belongs to the mitochondrion-specific ribosomal protein mL53 family.</text>
</comment>
<dbReference type="GO" id="GO:0005762">
    <property type="term" value="C:mitochondrial large ribosomal subunit"/>
    <property type="evidence" value="ECO:0007669"/>
    <property type="project" value="TreeGrafter"/>
</dbReference>
<gene>
    <name evidence="7" type="ORF">RI543_002594</name>
</gene>
<name>A0AAN7WKG3_9SACH</name>
<accession>A0AAN7WKG3</accession>
<keyword evidence="8" id="KW-1185">Reference proteome</keyword>
<dbReference type="AlphaFoldDB" id="A0AAN7WKG3"/>
<reference evidence="8" key="1">
    <citation type="submission" date="2023-07" db="EMBL/GenBank/DDBJ databases">
        <title>A draft genome of Kazachstania heterogenica Y-27499.</title>
        <authorList>
            <person name="Donic C."/>
            <person name="Kralova J.S."/>
            <person name="Fidel L."/>
            <person name="Ben-Dor S."/>
            <person name="Jung S."/>
        </authorList>
    </citation>
    <scope>NUCLEOTIDE SEQUENCE [LARGE SCALE GENOMIC DNA]</scope>
    <source>
        <strain evidence="8">Y27499</strain>
    </source>
</reference>
<sequence length="71" mass="8314">MASIPPKQRVLGTKMTQELITDPNQEPMIKVTFKDKKVMEYSLCNTNFEELSNIFDTHSRKLKIKETIQQQ</sequence>
<evidence type="ECO:0000313" key="8">
    <source>
        <dbReference type="Proteomes" id="UP001306508"/>
    </source>
</evidence>
<evidence type="ECO:0000256" key="2">
    <source>
        <dbReference type="ARBA" id="ARBA00005557"/>
    </source>
</evidence>
<evidence type="ECO:0000256" key="6">
    <source>
        <dbReference type="ARBA" id="ARBA00035180"/>
    </source>
</evidence>
<keyword evidence="3" id="KW-0689">Ribosomal protein</keyword>
<dbReference type="PANTHER" id="PTHR28236">
    <property type="entry name" value="54S RIBOSOMAL PROTEIN L44, MITOCHONDRIAL"/>
    <property type="match status" value="1"/>
</dbReference>
<dbReference type="Proteomes" id="UP001306508">
    <property type="component" value="Unassembled WGS sequence"/>
</dbReference>
<dbReference type="InterPro" id="IPR042776">
    <property type="entry name" value="Ribosomal_mL53_fung"/>
</dbReference>
<dbReference type="Pfam" id="PF10780">
    <property type="entry name" value="MRP_L53"/>
    <property type="match status" value="1"/>
</dbReference>
<comment type="caution">
    <text evidence="7">The sequence shown here is derived from an EMBL/GenBank/DDBJ whole genome shotgun (WGS) entry which is preliminary data.</text>
</comment>
<comment type="subcellular location">
    <subcellularLocation>
        <location evidence="1">Mitochondrion</location>
    </subcellularLocation>
</comment>
<dbReference type="EMBL" id="JAWIZZ010000045">
    <property type="protein sequence ID" value="KAK5780054.1"/>
    <property type="molecule type" value="Genomic_DNA"/>
</dbReference>
<evidence type="ECO:0000256" key="4">
    <source>
        <dbReference type="ARBA" id="ARBA00023128"/>
    </source>
</evidence>
<keyword evidence="4" id="KW-0496">Mitochondrion</keyword>
<keyword evidence="5" id="KW-0687">Ribonucleoprotein</keyword>
<proteinExistence type="inferred from homology"/>
<dbReference type="Gene3D" id="3.40.30.10">
    <property type="entry name" value="Glutaredoxin"/>
    <property type="match status" value="1"/>
</dbReference>
<evidence type="ECO:0000256" key="5">
    <source>
        <dbReference type="ARBA" id="ARBA00023274"/>
    </source>
</evidence>
<evidence type="ECO:0000256" key="3">
    <source>
        <dbReference type="ARBA" id="ARBA00022980"/>
    </source>
</evidence>
<evidence type="ECO:0000256" key="1">
    <source>
        <dbReference type="ARBA" id="ARBA00004173"/>
    </source>
</evidence>
<organism evidence="7 8">
    <name type="scientific">Arxiozyma heterogenica</name>
    <dbReference type="NCBI Taxonomy" id="278026"/>
    <lineage>
        <taxon>Eukaryota</taxon>
        <taxon>Fungi</taxon>
        <taxon>Dikarya</taxon>
        <taxon>Ascomycota</taxon>
        <taxon>Saccharomycotina</taxon>
        <taxon>Saccharomycetes</taxon>
        <taxon>Saccharomycetales</taxon>
        <taxon>Saccharomycetaceae</taxon>
        <taxon>Arxiozyma</taxon>
    </lineage>
</organism>
<protein>
    <recommendedName>
        <fullName evidence="6">Large ribosomal subunit protein mL53</fullName>
    </recommendedName>
</protein>
<evidence type="ECO:0000313" key="7">
    <source>
        <dbReference type="EMBL" id="KAK5780054.1"/>
    </source>
</evidence>
<dbReference type="PANTHER" id="PTHR28236:SF1">
    <property type="entry name" value="LARGE RIBOSOMAL SUBUNIT PROTEIN ML53"/>
    <property type="match status" value="1"/>
</dbReference>